<comment type="cofactor">
    <cofactor evidence="1">
        <name>Mg(2+)</name>
        <dbReference type="ChEBI" id="CHEBI:18420"/>
    </cofactor>
</comment>
<feature type="domain" description="EngB-type G" evidence="10">
    <location>
        <begin position="20"/>
        <end position="193"/>
    </location>
</feature>
<dbReference type="Gene3D" id="3.40.50.300">
    <property type="entry name" value="P-loop containing nucleotide triphosphate hydrolases"/>
    <property type="match status" value="1"/>
</dbReference>
<evidence type="ECO:0000256" key="2">
    <source>
        <dbReference type="ARBA" id="ARBA00009638"/>
    </source>
</evidence>
<dbReference type="GO" id="GO:0046872">
    <property type="term" value="F:metal ion binding"/>
    <property type="evidence" value="ECO:0007669"/>
    <property type="project" value="UniProtKB-KW"/>
</dbReference>
<dbReference type="PANTHER" id="PTHR11649">
    <property type="entry name" value="MSS1/TRME-RELATED GTP-BINDING PROTEIN"/>
    <property type="match status" value="1"/>
</dbReference>
<dbReference type="PANTHER" id="PTHR11649:SF13">
    <property type="entry name" value="ENGB-TYPE G DOMAIN-CONTAINING PROTEIN"/>
    <property type="match status" value="1"/>
</dbReference>
<dbReference type="PROSITE" id="PS51706">
    <property type="entry name" value="G_ENGB"/>
    <property type="match status" value="1"/>
</dbReference>
<keyword evidence="5" id="KW-0547">Nucleotide-binding</keyword>
<accession>A0A485M973</accession>
<keyword evidence="7" id="KW-0342">GTP-binding</keyword>
<reference evidence="11" key="1">
    <citation type="submission" date="2019-03" db="EMBL/GenBank/DDBJ databases">
        <authorList>
            <person name="Hao L."/>
        </authorList>
    </citation>
    <scope>NUCLEOTIDE SEQUENCE</scope>
</reference>
<dbReference type="EMBL" id="CAADRM010000119">
    <property type="protein sequence ID" value="VFU16427.1"/>
    <property type="molecule type" value="Genomic_DNA"/>
</dbReference>
<dbReference type="InterPro" id="IPR006073">
    <property type="entry name" value="GTP-bd"/>
</dbReference>
<sequence length="194" mass="21586">MIVKVRDARYAGTIYESLPRLPQVAFAGRSNVGKSSLINALLNRKSLVKTSKQPGKTRNINFFEVDLVDLPSLYLVDLPGYGYARVPQGMKSAWEKLAARYFRGNEDLRLLMVLLDIRRDPGKEEFMVLDLARSTGARPLIAATKADKLTFSARARRVKEIARLSGAEPIPVSVVSREGVDAIWECILREIAPG</sequence>
<keyword evidence="9" id="KW-0131">Cell cycle</keyword>
<dbReference type="HAMAP" id="MF_00321">
    <property type="entry name" value="GTPase_EngB"/>
    <property type="match status" value="1"/>
</dbReference>
<evidence type="ECO:0000256" key="1">
    <source>
        <dbReference type="ARBA" id="ARBA00001946"/>
    </source>
</evidence>
<proteinExistence type="inferred from homology"/>
<dbReference type="InterPro" id="IPR019987">
    <property type="entry name" value="GTP-bd_ribosome_bio_YsxC"/>
</dbReference>
<keyword evidence="3" id="KW-0132">Cell division</keyword>
<evidence type="ECO:0000259" key="10">
    <source>
        <dbReference type="PROSITE" id="PS51706"/>
    </source>
</evidence>
<evidence type="ECO:0000256" key="9">
    <source>
        <dbReference type="ARBA" id="ARBA00023306"/>
    </source>
</evidence>
<dbReference type="AlphaFoldDB" id="A0A485M973"/>
<dbReference type="InterPro" id="IPR030393">
    <property type="entry name" value="G_ENGB_dom"/>
</dbReference>
<evidence type="ECO:0000256" key="3">
    <source>
        <dbReference type="ARBA" id="ARBA00022618"/>
    </source>
</evidence>
<evidence type="ECO:0000256" key="8">
    <source>
        <dbReference type="ARBA" id="ARBA00023210"/>
    </source>
</evidence>
<dbReference type="CDD" id="cd01876">
    <property type="entry name" value="YihA_EngB"/>
    <property type="match status" value="1"/>
</dbReference>
<evidence type="ECO:0000256" key="7">
    <source>
        <dbReference type="ARBA" id="ARBA00023134"/>
    </source>
</evidence>
<dbReference type="NCBIfam" id="TIGR03598">
    <property type="entry name" value="GTPase_YsxC"/>
    <property type="match status" value="1"/>
</dbReference>
<keyword evidence="8" id="KW-0717">Septation</keyword>
<name>A0A485M973_9ZZZZ</name>
<keyword evidence="4" id="KW-0479">Metal-binding</keyword>
<evidence type="ECO:0000256" key="6">
    <source>
        <dbReference type="ARBA" id="ARBA00022842"/>
    </source>
</evidence>
<dbReference type="Pfam" id="PF01926">
    <property type="entry name" value="MMR_HSR1"/>
    <property type="match status" value="1"/>
</dbReference>
<gene>
    <name evidence="11" type="primary">engB</name>
    <name evidence="11" type="ORF">SCFA_540039</name>
</gene>
<dbReference type="SUPFAM" id="SSF52540">
    <property type="entry name" value="P-loop containing nucleoside triphosphate hydrolases"/>
    <property type="match status" value="1"/>
</dbReference>
<keyword evidence="6" id="KW-0460">Magnesium</keyword>
<evidence type="ECO:0000313" key="11">
    <source>
        <dbReference type="EMBL" id="VFU16427.1"/>
    </source>
</evidence>
<dbReference type="GO" id="GO:0005829">
    <property type="term" value="C:cytosol"/>
    <property type="evidence" value="ECO:0007669"/>
    <property type="project" value="TreeGrafter"/>
</dbReference>
<evidence type="ECO:0000256" key="5">
    <source>
        <dbReference type="ARBA" id="ARBA00022741"/>
    </source>
</evidence>
<protein>
    <submittedName>
        <fullName evidence="11">Putative GTP-binding protein EngB</fullName>
    </submittedName>
</protein>
<dbReference type="InterPro" id="IPR027417">
    <property type="entry name" value="P-loop_NTPase"/>
</dbReference>
<organism evidence="11">
    <name type="scientific">anaerobic digester metagenome</name>
    <dbReference type="NCBI Taxonomy" id="1263854"/>
    <lineage>
        <taxon>unclassified sequences</taxon>
        <taxon>metagenomes</taxon>
        <taxon>ecological metagenomes</taxon>
    </lineage>
</organism>
<dbReference type="GO" id="GO:0005525">
    <property type="term" value="F:GTP binding"/>
    <property type="evidence" value="ECO:0007669"/>
    <property type="project" value="UniProtKB-KW"/>
</dbReference>
<dbReference type="GO" id="GO:0000917">
    <property type="term" value="P:division septum assembly"/>
    <property type="evidence" value="ECO:0007669"/>
    <property type="project" value="UniProtKB-KW"/>
</dbReference>
<evidence type="ECO:0000256" key="4">
    <source>
        <dbReference type="ARBA" id="ARBA00022723"/>
    </source>
</evidence>
<comment type="similarity">
    <text evidence="2">Belongs to the TRAFAC class TrmE-Era-EngA-EngB-Septin-like GTPase superfamily. EngB GTPase family.</text>
</comment>